<comment type="subcellular location">
    <subcellularLocation>
        <location evidence="1">Membrane</location>
        <topology evidence="1">Multi-pass membrane protein</topology>
    </subcellularLocation>
</comment>
<accession>A0A2N3NJD7</accession>
<evidence type="ECO:0000259" key="7">
    <source>
        <dbReference type="PROSITE" id="PS50850"/>
    </source>
</evidence>
<sequence>MTTSHIDDNTEKGSSVVDDAADSDANGSSLVPYEQDPRNPWNWGQASRLLHTIIPGVNSFLITFATSVTVPATSLIAEDFEVSRTQSILPLTLYTLGLAFGPLFIAPFSEVWGRKWVYVATTTCLMAFIGGSAAANNFSTLLAFRFLAGMLGSAGIAVGAGSVADIWQLHKGGAQASILFILAPFLGPTLGPLAGAYTLKAHNYDWRWTQYLLLMVGAPIWLSCILMKETSQKWILRNDVDVKTTMTGSQVASLIAGALVKPTKMLFTEIVVSSLAVYSAFAYAMIFSYFASAPYVLQKFYGFNSRQAGLSFISIIIGFLLATVMFVIFDVTLHGRARKRSRDGRTDPEHRLYSGMAGSIFIPVGLFWYAWEAKPNGNWAALVAAGIPFGIGALGLFMSVITYMVDFYGTQGAASALAANGILRYTLGAVFPLFTIQMYESLGVHWAGSVFAFLSVLLLPIPWILFKFGPRLRKRSNFVKA</sequence>
<keyword evidence="3 6" id="KW-1133">Transmembrane helix</keyword>
<reference evidence="8 9" key="1">
    <citation type="journal article" date="2017" name="G3 (Bethesda)">
        <title>First Draft Genome Sequence of the Pathogenic Fungus Lomentospora prolificans (Formerly Scedosporium prolificans).</title>
        <authorList>
            <person name="Luo R."/>
            <person name="Zimin A."/>
            <person name="Workman R."/>
            <person name="Fan Y."/>
            <person name="Pertea G."/>
            <person name="Grossman N."/>
            <person name="Wear M.P."/>
            <person name="Jia B."/>
            <person name="Miller H."/>
            <person name="Casadevall A."/>
            <person name="Timp W."/>
            <person name="Zhang S.X."/>
            <person name="Salzberg S.L."/>
        </authorList>
    </citation>
    <scope>NUCLEOTIDE SEQUENCE [LARGE SCALE GENOMIC DNA]</scope>
    <source>
        <strain evidence="8 9">JHH-5317</strain>
    </source>
</reference>
<comment type="caution">
    <text evidence="8">The sequence shown here is derived from an EMBL/GenBank/DDBJ whole genome shotgun (WGS) entry which is preliminary data.</text>
</comment>
<feature type="transmembrane region" description="Helical" evidence="6">
    <location>
        <begin position="270"/>
        <end position="290"/>
    </location>
</feature>
<gene>
    <name evidence="8" type="ORF">jhhlp_000742</name>
</gene>
<feature type="transmembrane region" description="Helical" evidence="6">
    <location>
        <begin position="208"/>
        <end position="227"/>
    </location>
</feature>
<dbReference type="InParanoid" id="A0A2N3NJD7"/>
<keyword evidence="4 6" id="KW-0472">Membrane</keyword>
<dbReference type="CDD" id="cd17323">
    <property type="entry name" value="MFS_Tpo1_MDR_like"/>
    <property type="match status" value="1"/>
</dbReference>
<dbReference type="GO" id="GO:0005886">
    <property type="term" value="C:plasma membrane"/>
    <property type="evidence" value="ECO:0007669"/>
    <property type="project" value="TreeGrafter"/>
</dbReference>
<dbReference type="OrthoDB" id="3357846at2759"/>
<feature type="transmembrane region" description="Helical" evidence="6">
    <location>
        <begin position="57"/>
        <end position="76"/>
    </location>
</feature>
<dbReference type="InterPro" id="IPR036259">
    <property type="entry name" value="MFS_trans_sf"/>
</dbReference>
<dbReference type="InterPro" id="IPR005829">
    <property type="entry name" value="Sugar_transporter_CS"/>
</dbReference>
<evidence type="ECO:0000256" key="3">
    <source>
        <dbReference type="ARBA" id="ARBA00022989"/>
    </source>
</evidence>
<dbReference type="PROSITE" id="PS00216">
    <property type="entry name" value="SUGAR_TRANSPORT_1"/>
    <property type="match status" value="1"/>
</dbReference>
<dbReference type="Proteomes" id="UP000233524">
    <property type="component" value="Unassembled WGS sequence"/>
</dbReference>
<dbReference type="GO" id="GO:0042908">
    <property type="term" value="P:xenobiotic transport"/>
    <property type="evidence" value="ECO:0007669"/>
    <property type="project" value="UniProtKB-ARBA"/>
</dbReference>
<name>A0A2N3NJD7_9PEZI</name>
<feature type="transmembrane region" description="Helical" evidence="6">
    <location>
        <begin position="88"/>
        <end position="109"/>
    </location>
</feature>
<protein>
    <recommendedName>
        <fullName evidence="7">Major facilitator superfamily (MFS) profile domain-containing protein</fullName>
    </recommendedName>
</protein>
<dbReference type="InterPro" id="IPR020846">
    <property type="entry name" value="MFS_dom"/>
</dbReference>
<feature type="region of interest" description="Disordered" evidence="5">
    <location>
        <begin position="1"/>
        <end position="36"/>
    </location>
</feature>
<dbReference type="PROSITE" id="PS50850">
    <property type="entry name" value="MFS"/>
    <property type="match status" value="1"/>
</dbReference>
<keyword evidence="2 6" id="KW-0812">Transmembrane</keyword>
<dbReference type="GO" id="GO:0015606">
    <property type="term" value="F:spermidine transmembrane transporter activity"/>
    <property type="evidence" value="ECO:0007669"/>
    <property type="project" value="TreeGrafter"/>
</dbReference>
<evidence type="ECO:0000256" key="6">
    <source>
        <dbReference type="SAM" id="Phobius"/>
    </source>
</evidence>
<feature type="transmembrane region" description="Helical" evidence="6">
    <location>
        <begin position="176"/>
        <end position="196"/>
    </location>
</feature>
<dbReference type="VEuPathDB" id="FungiDB:jhhlp_000742"/>
<evidence type="ECO:0000256" key="2">
    <source>
        <dbReference type="ARBA" id="ARBA00022692"/>
    </source>
</evidence>
<keyword evidence="9" id="KW-1185">Reference proteome</keyword>
<evidence type="ECO:0000256" key="1">
    <source>
        <dbReference type="ARBA" id="ARBA00004141"/>
    </source>
</evidence>
<dbReference type="Gene3D" id="1.20.1250.20">
    <property type="entry name" value="MFS general substrate transporter like domains"/>
    <property type="match status" value="1"/>
</dbReference>
<evidence type="ECO:0000256" key="5">
    <source>
        <dbReference type="SAM" id="MobiDB-lite"/>
    </source>
</evidence>
<feature type="transmembrane region" description="Helical" evidence="6">
    <location>
        <begin position="352"/>
        <end position="371"/>
    </location>
</feature>
<dbReference type="GO" id="GO:0140115">
    <property type="term" value="P:export across plasma membrane"/>
    <property type="evidence" value="ECO:0007669"/>
    <property type="project" value="UniProtKB-ARBA"/>
</dbReference>
<dbReference type="AlphaFoldDB" id="A0A2N3NJD7"/>
<feature type="compositionally biased region" description="Basic and acidic residues" evidence="5">
    <location>
        <begin position="1"/>
        <end position="11"/>
    </location>
</feature>
<feature type="transmembrane region" description="Helical" evidence="6">
    <location>
        <begin position="310"/>
        <end position="331"/>
    </location>
</feature>
<dbReference type="SUPFAM" id="SSF103473">
    <property type="entry name" value="MFS general substrate transporter"/>
    <property type="match status" value="1"/>
</dbReference>
<organism evidence="8 9">
    <name type="scientific">Lomentospora prolificans</name>
    <dbReference type="NCBI Taxonomy" id="41688"/>
    <lineage>
        <taxon>Eukaryota</taxon>
        <taxon>Fungi</taxon>
        <taxon>Dikarya</taxon>
        <taxon>Ascomycota</taxon>
        <taxon>Pezizomycotina</taxon>
        <taxon>Sordariomycetes</taxon>
        <taxon>Hypocreomycetidae</taxon>
        <taxon>Microascales</taxon>
        <taxon>Microascaceae</taxon>
        <taxon>Lomentospora</taxon>
    </lineage>
</organism>
<feature type="transmembrane region" description="Helical" evidence="6">
    <location>
        <begin position="141"/>
        <end position="164"/>
    </location>
</feature>
<feature type="transmembrane region" description="Helical" evidence="6">
    <location>
        <begin position="417"/>
        <end position="439"/>
    </location>
</feature>
<proteinExistence type="predicted"/>
<dbReference type="Pfam" id="PF07690">
    <property type="entry name" value="MFS_1"/>
    <property type="match status" value="1"/>
</dbReference>
<evidence type="ECO:0000256" key="4">
    <source>
        <dbReference type="ARBA" id="ARBA00023136"/>
    </source>
</evidence>
<feature type="transmembrane region" description="Helical" evidence="6">
    <location>
        <begin position="116"/>
        <end position="135"/>
    </location>
</feature>
<dbReference type="GO" id="GO:0000297">
    <property type="term" value="F:spermine transmembrane transporter activity"/>
    <property type="evidence" value="ECO:0007669"/>
    <property type="project" value="TreeGrafter"/>
</dbReference>
<dbReference type="InterPro" id="IPR011701">
    <property type="entry name" value="MFS"/>
</dbReference>
<dbReference type="EMBL" id="NLAX01000003">
    <property type="protein sequence ID" value="PKS12534.1"/>
    <property type="molecule type" value="Genomic_DNA"/>
</dbReference>
<feature type="transmembrane region" description="Helical" evidence="6">
    <location>
        <begin position="445"/>
        <end position="466"/>
    </location>
</feature>
<evidence type="ECO:0000313" key="9">
    <source>
        <dbReference type="Proteomes" id="UP000233524"/>
    </source>
</evidence>
<feature type="transmembrane region" description="Helical" evidence="6">
    <location>
        <begin position="377"/>
        <end position="405"/>
    </location>
</feature>
<feature type="domain" description="Major facilitator superfamily (MFS) profile" evidence="7">
    <location>
        <begin position="51"/>
        <end position="473"/>
    </location>
</feature>
<dbReference type="STRING" id="41688.A0A2N3NJD7"/>
<dbReference type="PANTHER" id="PTHR23502">
    <property type="entry name" value="MAJOR FACILITATOR SUPERFAMILY"/>
    <property type="match status" value="1"/>
</dbReference>
<dbReference type="PANTHER" id="PTHR23502:SF182">
    <property type="entry name" value="POLYAMINE TRANSPORTER, PUTATIVE-RELATED"/>
    <property type="match status" value="1"/>
</dbReference>
<evidence type="ECO:0000313" key="8">
    <source>
        <dbReference type="EMBL" id="PKS12534.1"/>
    </source>
</evidence>